<dbReference type="SMART" id="SM00248">
    <property type="entry name" value="ANK"/>
    <property type="match status" value="9"/>
</dbReference>
<evidence type="ECO:0000313" key="7">
    <source>
        <dbReference type="Proteomes" id="UP000245119"/>
    </source>
</evidence>
<evidence type="ECO:0000313" key="6">
    <source>
        <dbReference type="EMBL" id="PVD33260.1"/>
    </source>
</evidence>
<keyword evidence="7" id="KW-1185">Reference proteome</keyword>
<dbReference type="OrthoDB" id="194358at2759"/>
<dbReference type="InterPro" id="IPR036036">
    <property type="entry name" value="SOCS_box-like_dom_sf"/>
</dbReference>
<dbReference type="InterPro" id="IPR001496">
    <property type="entry name" value="SOCS_box"/>
</dbReference>
<dbReference type="AlphaFoldDB" id="A0A2T7PIQ1"/>
<proteinExistence type="predicted"/>
<comment type="caution">
    <text evidence="6">The sequence shown here is derived from an EMBL/GenBank/DDBJ whole genome shotgun (WGS) entry which is preliminary data.</text>
</comment>
<dbReference type="PROSITE" id="PS50297">
    <property type="entry name" value="ANK_REP_REGION"/>
    <property type="match status" value="4"/>
</dbReference>
<dbReference type="PANTHER" id="PTHR24126:SF14">
    <property type="entry name" value="ANK_REP_REGION DOMAIN-CONTAINING PROTEIN"/>
    <property type="match status" value="1"/>
</dbReference>
<dbReference type="SUPFAM" id="SSF48403">
    <property type="entry name" value="Ankyrin repeat"/>
    <property type="match status" value="2"/>
</dbReference>
<dbReference type="EMBL" id="PZQS01000003">
    <property type="protein sequence ID" value="PVD33260.1"/>
    <property type="molecule type" value="Genomic_DNA"/>
</dbReference>
<dbReference type="Proteomes" id="UP000245119">
    <property type="component" value="Linkage Group LG3"/>
</dbReference>
<dbReference type="STRING" id="400727.A0A2T7PIQ1"/>
<feature type="domain" description="SOCS box" evidence="5">
    <location>
        <begin position="426"/>
        <end position="460"/>
    </location>
</feature>
<feature type="repeat" description="ANK" evidence="3">
    <location>
        <begin position="697"/>
        <end position="729"/>
    </location>
</feature>
<feature type="compositionally biased region" description="Basic and acidic residues" evidence="4">
    <location>
        <begin position="380"/>
        <end position="396"/>
    </location>
</feature>
<evidence type="ECO:0000259" key="5">
    <source>
        <dbReference type="PROSITE" id="PS50225"/>
    </source>
</evidence>
<dbReference type="InterPro" id="IPR036770">
    <property type="entry name" value="Ankyrin_rpt-contain_sf"/>
</dbReference>
<feature type="region of interest" description="Disordered" evidence="4">
    <location>
        <begin position="357"/>
        <end position="406"/>
    </location>
</feature>
<feature type="repeat" description="ANK" evidence="3">
    <location>
        <begin position="137"/>
        <end position="170"/>
    </location>
</feature>
<evidence type="ECO:0000256" key="1">
    <source>
        <dbReference type="ARBA" id="ARBA00022737"/>
    </source>
</evidence>
<name>A0A2T7PIQ1_POMCA</name>
<feature type="compositionally biased region" description="Polar residues" evidence="4">
    <location>
        <begin position="363"/>
        <end position="374"/>
    </location>
</feature>
<dbReference type="PROSITE" id="PS50225">
    <property type="entry name" value="SOCS"/>
    <property type="match status" value="1"/>
</dbReference>
<dbReference type="Pfam" id="PF12796">
    <property type="entry name" value="Ank_2"/>
    <property type="match status" value="3"/>
</dbReference>
<evidence type="ECO:0000256" key="4">
    <source>
        <dbReference type="SAM" id="MobiDB-lite"/>
    </source>
</evidence>
<keyword evidence="2 3" id="KW-0040">ANK repeat</keyword>
<dbReference type="CDD" id="cd03587">
    <property type="entry name" value="SOCS"/>
    <property type="match status" value="1"/>
</dbReference>
<keyword evidence="1" id="KW-0677">Repeat</keyword>
<sequence>MSRVLDELFEAMKQGCHGDVAALLMTCGDDVNSILRRHTAITWALELRADDDVVQLILAHPRFDPGVKNQSGRTGLWEAASDGRTNLVRHLLNLGAAVDEPDMQGVTPLSACAGNNRCQAARTLLQHGADVNSRDRNGDTPLHRACASGAHDVVDLLLADSNCDVNSRNNGLQTPLMVALPSAYNIQVKHQPISQSLSICRRLLDAGSDACAQDGHHQTALHERVRQGDIAGACLLLHHNPHIANIPDNQGKTAMTLALEGERPNTELARYLLFYGAVPSCLLSAISHRAHDRAAKMVMDPRYRQQVTAMSPNEYTSLYHKLRFLETFLASIFVTKETVSVLLGNDFLSDVLDDRNTPEAVSKGQSSNHASTMNPAVESATRELHTTTAGDVRDDSSDSSTTSSSSSRCLGEAVRCVRWSLHHSMSLQHQCRLAVRRSLGTRLTVGLHTLGLPEKLQHYLTLGIDPVRENPYQAAMLHVAVVEGDVVTMRRLLEEGVDPEVPFMESSPLTRAVEMEPDDSEPHSEADRLRHTPVSPPPATSTRHQHISGATTNGGGGLGCHAVAAPDQPGPANDDSDDVIGLLVRHGASWSGRDPQGDTPVHVAVTRGQWLVRKVTSPSRLLKGSEEKFVEAVGVKDSCGFTPLQNAVLAGHWPSTRILLKVLVDGLTLGSRLPVQNPAQLPSLTLGERIQEDSEDSCITPLHCAAAAGAARHVKVLLTLGAKVNAVDKLGNTPLHAAACRGQVYSRDSYSPGLGINHRPMLLLRCWPSRRSGPASPSCHSCGLTAQLKKSAFGGFGVEDASANLSNEEQGVSKDFVLSTKDTAGDGELHRSQHHQNFLHIPEVSYRETTLVLLSHGADVTMCNGQGLEPKHLAARYAVDFKS</sequence>
<organism evidence="6 7">
    <name type="scientific">Pomacea canaliculata</name>
    <name type="common">Golden apple snail</name>
    <dbReference type="NCBI Taxonomy" id="400727"/>
    <lineage>
        <taxon>Eukaryota</taxon>
        <taxon>Metazoa</taxon>
        <taxon>Spiralia</taxon>
        <taxon>Lophotrochozoa</taxon>
        <taxon>Mollusca</taxon>
        <taxon>Gastropoda</taxon>
        <taxon>Caenogastropoda</taxon>
        <taxon>Architaenioglossa</taxon>
        <taxon>Ampullarioidea</taxon>
        <taxon>Ampullariidae</taxon>
        <taxon>Pomacea</taxon>
    </lineage>
</organism>
<dbReference type="Pfam" id="PF07525">
    <property type="entry name" value="SOCS_box"/>
    <property type="match status" value="1"/>
</dbReference>
<dbReference type="Gene3D" id="1.25.40.20">
    <property type="entry name" value="Ankyrin repeat-containing domain"/>
    <property type="match status" value="4"/>
</dbReference>
<feature type="region of interest" description="Disordered" evidence="4">
    <location>
        <begin position="513"/>
        <end position="576"/>
    </location>
</feature>
<feature type="repeat" description="ANK" evidence="3">
    <location>
        <begin position="104"/>
        <end position="136"/>
    </location>
</feature>
<dbReference type="SUPFAM" id="SSF158235">
    <property type="entry name" value="SOCS box-like"/>
    <property type="match status" value="1"/>
</dbReference>
<evidence type="ECO:0000256" key="2">
    <source>
        <dbReference type="ARBA" id="ARBA00023043"/>
    </source>
</evidence>
<protein>
    <recommendedName>
        <fullName evidence="5">SOCS box domain-containing protein</fullName>
    </recommendedName>
</protein>
<dbReference type="SMART" id="SM00969">
    <property type="entry name" value="SOCS_box"/>
    <property type="match status" value="1"/>
</dbReference>
<dbReference type="GO" id="GO:0035556">
    <property type="term" value="P:intracellular signal transduction"/>
    <property type="evidence" value="ECO:0007669"/>
    <property type="project" value="InterPro"/>
</dbReference>
<dbReference type="PROSITE" id="PS50088">
    <property type="entry name" value="ANK_REPEAT"/>
    <property type="match status" value="4"/>
</dbReference>
<dbReference type="Pfam" id="PF00023">
    <property type="entry name" value="Ank"/>
    <property type="match status" value="1"/>
</dbReference>
<feature type="repeat" description="ANK" evidence="3">
    <location>
        <begin position="71"/>
        <end position="103"/>
    </location>
</feature>
<dbReference type="Gene3D" id="1.10.750.20">
    <property type="entry name" value="SOCS box"/>
    <property type="match status" value="1"/>
</dbReference>
<accession>A0A2T7PIQ1</accession>
<reference evidence="6 7" key="1">
    <citation type="submission" date="2018-04" db="EMBL/GenBank/DDBJ databases">
        <title>The genome of golden apple snail Pomacea canaliculata provides insight into stress tolerance and invasive adaptation.</title>
        <authorList>
            <person name="Liu C."/>
            <person name="Liu B."/>
            <person name="Ren Y."/>
            <person name="Zhang Y."/>
            <person name="Wang H."/>
            <person name="Li S."/>
            <person name="Jiang F."/>
            <person name="Yin L."/>
            <person name="Zhang G."/>
            <person name="Qian W."/>
            <person name="Fan W."/>
        </authorList>
    </citation>
    <scope>NUCLEOTIDE SEQUENCE [LARGE SCALE GENOMIC DNA]</scope>
    <source>
        <strain evidence="6">SZHN2017</strain>
        <tissue evidence="6">Muscle</tissue>
    </source>
</reference>
<evidence type="ECO:0000256" key="3">
    <source>
        <dbReference type="PROSITE-ProRule" id="PRU00023"/>
    </source>
</evidence>
<dbReference type="InterPro" id="IPR002110">
    <property type="entry name" value="Ankyrin_rpt"/>
</dbReference>
<feature type="compositionally biased region" description="Basic and acidic residues" evidence="4">
    <location>
        <begin position="520"/>
        <end position="530"/>
    </location>
</feature>
<dbReference type="PANTHER" id="PTHR24126">
    <property type="entry name" value="ANKYRIN REPEAT, PH AND SEC7 DOMAIN CONTAINING PROTEIN SECG-RELATED"/>
    <property type="match status" value="1"/>
</dbReference>
<gene>
    <name evidence="6" type="ORF">C0Q70_04513</name>
</gene>